<feature type="chain" id="PRO_5043027010" description="Copper acquisition factor BIM1-like domain-containing protein" evidence="8">
    <location>
        <begin position="17"/>
        <end position="214"/>
    </location>
</feature>
<evidence type="ECO:0000256" key="7">
    <source>
        <dbReference type="ARBA" id="ARBA00023288"/>
    </source>
</evidence>
<evidence type="ECO:0000313" key="11">
    <source>
        <dbReference type="Proteomes" id="UP001316803"/>
    </source>
</evidence>
<keyword evidence="11" id="KW-1185">Reference proteome</keyword>
<comment type="subcellular location">
    <subcellularLocation>
        <location evidence="1">Cell membrane</location>
        <topology evidence="1">Lipid-anchor</topology>
        <topology evidence="1">GPI-anchor</topology>
    </subcellularLocation>
</comment>
<dbReference type="Pfam" id="PF20238">
    <property type="entry name" value="BIM1-like_dom"/>
    <property type="match status" value="1"/>
</dbReference>
<protein>
    <recommendedName>
        <fullName evidence="9">Copper acquisition factor BIM1-like domain-containing protein</fullName>
    </recommendedName>
</protein>
<name>A0AAN8ENG0_9EURO</name>
<evidence type="ECO:0000256" key="6">
    <source>
        <dbReference type="ARBA" id="ARBA00023180"/>
    </source>
</evidence>
<gene>
    <name evidence="10" type="ORF">OHC33_000767</name>
</gene>
<keyword evidence="7" id="KW-0449">Lipoprotein</keyword>
<dbReference type="GO" id="GO:0098552">
    <property type="term" value="C:side of membrane"/>
    <property type="evidence" value="ECO:0007669"/>
    <property type="project" value="UniProtKB-KW"/>
</dbReference>
<evidence type="ECO:0000259" key="9">
    <source>
        <dbReference type="Pfam" id="PF20238"/>
    </source>
</evidence>
<keyword evidence="3" id="KW-0336">GPI-anchor</keyword>
<dbReference type="EMBL" id="JAKLMC020000002">
    <property type="protein sequence ID" value="KAK5957580.1"/>
    <property type="molecule type" value="Genomic_DNA"/>
</dbReference>
<keyword evidence="5" id="KW-0472">Membrane</keyword>
<keyword evidence="2" id="KW-1003">Cell membrane</keyword>
<keyword evidence="6" id="KW-0325">Glycoprotein</keyword>
<accession>A0AAN8ENG0</accession>
<evidence type="ECO:0000256" key="8">
    <source>
        <dbReference type="SAM" id="SignalP"/>
    </source>
</evidence>
<evidence type="ECO:0000256" key="4">
    <source>
        <dbReference type="ARBA" id="ARBA00022729"/>
    </source>
</evidence>
<proteinExistence type="predicted"/>
<feature type="domain" description="Copper acquisition factor BIM1-like" evidence="9">
    <location>
        <begin position="16"/>
        <end position="152"/>
    </location>
</feature>
<evidence type="ECO:0000256" key="3">
    <source>
        <dbReference type="ARBA" id="ARBA00022622"/>
    </source>
</evidence>
<dbReference type="InterPro" id="IPR046530">
    <property type="entry name" value="BIM1-like_dom"/>
</dbReference>
<organism evidence="10 11">
    <name type="scientific">Knufia fluminis</name>
    <dbReference type="NCBI Taxonomy" id="191047"/>
    <lineage>
        <taxon>Eukaryota</taxon>
        <taxon>Fungi</taxon>
        <taxon>Dikarya</taxon>
        <taxon>Ascomycota</taxon>
        <taxon>Pezizomycotina</taxon>
        <taxon>Eurotiomycetes</taxon>
        <taxon>Chaetothyriomycetidae</taxon>
        <taxon>Chaetothyriales</taxon>
        <taxon>Trichomeriaceae</taxon>
        <taxon>Knufia</taxon>
    </lineage>
</organism>
<evidence type="ECO:0000256" key="1">
    <source>
        <dbReference type="ARBA" id="ARBA00004609"/>
    </source>
</evidence>
<evidence type="ECO:0000256" key="5">
    <source>
        <dbReference type="ARBA" id="ARBA00023136"/>
    </source>
</evidence>
<dbReference type="PANTHER" id="PTHR34992">
    <property type="entry name" value="HYPHAL ANASTAMOSIS-7 PROTEIN"/>
    <property type="match status" value="1"/>
</dbReference>
<dbReference type="PANTHER" id="PTHR34992:SF1">
    <property type="entry name" value="COPPER ACQUISITION FACTOR BIM1-LIKE DOMAIN-CONTAINING PROTEIN"/>
    <property type="match status" value="1"/>
</dbReference>
<dbReference type="AlphaFoldDB" id="A0AAN8ENG0"/>
<dbReference type="Proteomes" id="UP001316803">
    <property type="component" value="Unassembled WGS sequence"/>
</dbReference>
<comment type="caution">
    <text evidence="10">The sequence shown here is derived from an EMBL/GenBank/DDBJ whole genome shotgun (WGS) entry which is preliminary data.</text>
</comment>
<evidence type="ECO:0000313" key="10">
    <source>
        <dbReference type="EMBL" id="KAK5957580.1"/>
    </source>
</evidence>
<sequence length="214" mass="21593">MYKSLTLLALLPSAFAHFVLNYPPSLGFNEDDEGTAPCGGAEISFDNTTDITVGSFSVASRSTHPQANWLFRVTTSTEEPYNWTNILPVVSQSGLGDFCLPALSVPASFVGQQGIMQITQGAVDGNLYQCAAVNFVEGSESAVPSQCTNATGITATLTTQSSLDGDSSTSASASASGSASATSSGAAASSSAAGAVRQVAGGLLAVLPAGLLLL</sequence>
<keyword evidence="4 8" id="KW-0732">Signal</keyword>
<dbReference type="GO" id="GO:0005886">
    <property type="term" value="C:plasma membrane"/>
    <property type="evidence" value="ECO:0007669"/>
    <property type="project" value="UniProtKB-SubCell"/>
</dbReference>
<dbReference type="InterPro" id="IPR046936">
    <property type="entry name" value="BIM1-like"/>
</dbReference>
<evidence type="ECO:0000256" key="2">
    <source>
        <dbReference type="ARBA" id="ARBA00022475"/>
    </source>
</evidence>
<dbReference type="CDD" id="cd21176">
    <property type="entry name" value="LPMO_auxiliary-like"/>
    <property type="match status" value="1"/>
</dbReference>
<feature type="signal peptide" evidence="8">
    <location>
        <begin position="1"/>
        <end position="16"/>
    </location>
</feature>
<reference evidence="10 11" key="1">
    <citation type="submission" date="2022-12" db="EMBL/GenBank/DDBJ databases">
        <title>Genomic features and morphological characterization of a novel Knufia sp. strain isolated from spacecraft assembly facility.</title>
        <authorList>
            <person name="Teixeira M."/>
            <person name="Chander A.M."/>
            <person name="Stajich J.E."/>
            <person name="Venkateswaran K."/>
        </authorList>
    </citation>
    <scope>NUCLEOTIDE SEQUENCE [LARGE SCALE GENOMIC DNA]</scope>
    <source>
        <strain evidence="10 11">FJI-L2-BK-P2</strain>
    </source>
</reference>